<accession>A0ABD2P008</accession>
<organism evidence="3 4">
    <name type="scientific">Cryptolaemus montrouzieri</name>
    <dbReference type="NCBI Taxonomy" id="559131"/>
    <lineage>
        <taxon>Eukaryota</taxon>
        <taxon>Metazoa</taxon>
        <taxon>Ecdysozoa</taxon>
        <taxon>Arthropoda</taxon>
        <taxon>Hexapoda</taxon>
        <taxon>Insecta</taxon>
        <taxon>Pterygota</taxon>
        <taxon>Neoptera</taxon>
        <taxon>Endopterygota</taxon>
        <taxon>Coleoptera</taxon>
        <taxon>Polyphaga</taxon>
        <taxon>Cucujiformia</taxon>
        <taxon>Coccinelloidea</taxon>
        <taxon>Coccinellidae</taxon>
        <taxon>Scymninae</taxon>
        <taxon>Scymnini</taxon>
        <taxon>Cryptolaemus</taxon>
    </lineage>
</organism>
<evidence type="ECO:0000256" key="2">
    <source>
        <dbReference type="SAM" id="MobiDB-lite"/>
    </source>
</evidence>
<protein>
    <submittedName>
        <fullName evidence="3">Uncharacterized protein</fullName>
    </submittedName>
</protein>
<feature type="coiled-coil region" evidence="1">
    <location>
        <begin position="18"/>
        <end position="56"/>
    </location>
</feature>
<gene>
    <name evidence="3" type="ORF">HHI36_018147</name>
</gene>
<proteinExistence type="predicted"/>
<name>A0ABD2P008_9CUCU</name>
<feature type="compositionally biased region" description="Polar residues" evidence="2">
    <location>
        <begin position="64"/>
        <end position="79"/>
    </location>
</feature>
<evidence type="ECO:0000256" key="1">
    <source>
        <dbReference type="SAM" id="Coils"/>
    </source>
</evidence>
<keyword evidence="4" id="KW-1185">Reference proteome</keyword>
<evidence type="ECO:0000313" key="4">
    <source>
        <dbReference type="Proteomes" id="UP001516400"/>
    </source>
</evidence>
<reference evidence="3 4" key="1">
    <citation type="journal article" date="2021" name="BMC Biol.">
        <title>Horizontally acquired antibacterial genes associated with adaptive radiation of ladybird beetles.</title>
        <authorList>
            <person name="Li H.S."/>
            <person name="Tang X.F."/>
            <person name="Huang Y.H."/>
            <person name="Xu Z.Y."/>
            <person name="Chen M.L."/>
            <person name="Du X.Y."/>
            <person name="Qiu B.Y."/>
            <person name="Chen P.T."/>
            <person name="Zhang W."/>
            <person name="Slipinski A."/>
            <person name="Escalona H.E."/>
            <person name="Waterhouse R.M."/>
            <person name="Zwick A."/>
            <person name="Pang H."/>
        </authorList>
    </citation>
    <scope>NUCLEOTIDE SEQUENCE [LARGE SCALE GENOMIC DNA]</scope>
    <source>
        <strain evidence="3">SYSU2018</strain>
    </source>
</reference>
<feature type="region of interest" description="Disordered" evidence="2">
    <location>
        <begin position="64"/>
        <end position="139"/>
    </location>
</feature>
<dbReference type="EMBL" id="JABFTP020000165">
    <property type="protein sequence ID" value="KAL3283977.1"/>
    <property type="molecule type" value="Genomic_DNA"/>
</dbReference>
<sequence>MNIAGVCIPQEMSETVSNENLKDLIREQQREIKETRQTLIDKLKDSQKKLLELSELGEQEILSKSTRTVPATPTTLNRLSDQKDSEEVFYDTSAKEDWAEKSVGSSETSNENKRVLGYNSTKRRGNIEVPTKQGKVKGV</sequence>
<dbReference type="AlphaFoldDB" id="A0ABD2P008"/>
<comment type="caution">
    <text evidence="3">The sequence shown here is derived from an EMBL/GenBank/DDBJ whole genome shotgun (WGS) entry which is preliminary data.</text>
</comment>
<keyword evidence="1" id="KW-0175">Coiled coil</keyword>
<evidence type="ECO:0000313" key="3">
    <source>
        <dbReference type="EMBL" id="KAL3283977.1"/>
    </source>
</evidence>
<dbReference type="Proteomes" id="UP001516400">
    <property type="component" value="Unassembled WGS sequence"/>
</dbReference>